<dbReference type="CDD" id="cd00118">
    <property type="entry name" value="LysM"/>
    <property type="match status" value="1"/>
</dbReference>
<evidence type="ECO:0000313" key="4">
    <source>
        <dbReference type="EMBL" id="TCT00072.1"/>
    </source>
</evidence>
<feature type="domain" description="LysM" evidence="3">
    <location>
        <begin position="417"/>
        <end position="460"/>
    </location>
</feature>
<evidence type="ECO:0000256" key="1">
    <source>
        <dbReference type="SAM" id="MobiDB-lite"/>
    </source>
</evidence>
<dbReference type="AlphaFoldDB" id="A0A4S3KWK5"/>
<dbReference type="RefSeq" id="WP_123523124.1">
    <property type="nucleotide sequence ID" value="NZ_JBHMFH010000001.1"/>
</dbReference>
<feature type="signal peptide" evidence="2">
    <location>
        <begin position="1"/>
        <end position="24"/>
    </location>
</feature>
<feature type="chain" id="PRO_5030100302" evidence="2">
    <location>
        <begin position="25"/>
        <end position="463"/>
    </location>
</feature>
<proteinExistence type="predicted"/>
<evidence type="ECO:0000256" key="2">
    <source>
        <dbReference type="SAM" id="SignalP"/>
    </source>
</evidence>
<dbReference type="PROSITE" id="PS51257">
    <property type="entry name" value="PROKAR_LIPOPROTEIN"/>
    <property type="match status" value="1"/>
</dbReference>
<dbReference type="Gene3D" id="3.10.350.10">
    <property type="entry name" value="LysM domain"/>
    <property type="match status" value="1"/>
</dbReference>
<dbReference type="Gene3D" id="1.10.530.10">
    <property type="match status" value="1"/>
</dbReference>
<dbReference type="SUPFAM" id="SSF54106">
    <property type="entry name" value="LysM domain"/>
    <property type="match status" value="1"/>
</dbReference>
<dbReference type="Proteomes" id="UP000294599">
    <property type="component" value="Unassembled WGS sequence"/>
</dbReference>
<reference evidence="4 5" key="1">
    <citation type="submission" date="2019-03" db="EMBL/GenBank/DDBJ databases">
        <title>Genomic Encyclopedia of Type Strains, Phase IV (KMG-IV): sequencing the most valuable type-strain genomes for metagenomic binning, comparative biology and taxonomic classification.</title>
        <authorList>
            <person name="Goeker M."/>
        </authorList>
    </citation>
    <scope>NUCLEOTIDE SEQUENCE [LARGE SCALE GENOMIC DNA]</scope>
    <source>
        <strain evidence="4 5">DSM 21944</strain>
    </source>
</reference>
<dbReference type="GO" id="GO:0008932">
    <property type="term" value="F:lytic endotransglycosylase activity"/>
    <property type="evidence" value="ECO:0007669"/>
    <property type="project" value="TreeGrafter"/>
</dbReference>
<gene>
    <name evidence="4" type="ORF">EDC25_10460</name>
</gene>
<keyword evidence="5" id="KW-1185">Reference proteome</keyword>
<dbReference type="PROSITE" id="PS51782">
    <property type="entry name" value="LYSM"/>
    <property type="match status" value="2"/>
</dbReference>
<feature type="domain" description="LysM" evidence="3">
    <location>
        <begin position="354"/>
        <end position="398"/>
    </location>
</feature>
<keyword evidence="2" id="KW-0732">Signal</keyword>
<dbReference type="InterPro" id="IPR023346">
    <property type="entry name" value="Lysozyme-like_dom_sf"/>
</dbReference>
<dbReference type="InterPro" id="IPR036779">
    <property type="entry name" value="LysM_dom_sf"/>
</dbReference>
<sequence>MADWRRLLWVALACAGLAACQAHAPRRVADVPAADTAVDPGSHAGGGDIPLHNHPPASKARAPGNIADSRTTGETAAEGDVWQRLRASFVMPGCDYTPGVQHWVRRHAGSPRRFAAQLSQMLPAIEYTQRQLAQASIPGEFALLPVVESHYHPFPGGPDRPAGIWQMIAATGRAGGLRVDAWFDGRLNLAASTAAAVVLLDRYAEQFGEDWRLVAFAYNAGEYRVRRALERHKPGDHADSLQALGMPRTSLEYLDKLLALSCLVREPERVGLELPALPAGQQLVELELDGAVGLSLARALSGMDRDEFARRNGGMLKGRTPPGDRLKLLVPAHRLDDARRALAGIPAARRMEWQQQHLASPDELQAIAAENGLDTGALLALNGLDNLDADIAGQRLWLPGAGGGNGDVAAGAQGSGTVHVVRSGDSLWQIARRHGLTVAELLRYNRMNDTRIKPGQRLRLSAP</sequence>
<accession>A0A4S3KWK5</accession>
<dbReference type="SMART" id="SM00257">
    <property type="entry name" value="LysM"/>
    <property type="match status" value="2"/>
</dbReference>
<feature type="region of interest" description="Disordered" evidence="1">
    <location>
        <begin position="35"/>
        <end position="75"/>
    </location>
</feature>
<dbReference type="InterPro" id="IPR008258">
    <property type="entry name" value="Transglycosylase_SLT_dom_1"/>
</dbReference>
<dbReference type="Pfam" id="PF01476">
    <property type="entry name" value="LysM"/>
    <property type="match status" value="2"/>
</dbReference>
<dbReference type="Pfam" id="PF01464">
    <property type="entry name" value="SLT"/>
    <property type="match status" value="1"/>
</dbReference>
<evidence type="ECO:0000313" key="5">
    <source>
        <dbReference type="Proteomes" id="UP000294599"/>
    </source>
</evidence>
<dbReference type="EMBL" id="SMAF01000004">
    <property type="protein sequence ID" value="TCT00072.1"/>
    <property type="molecule type" value="Genomic_DNA"/>
</dbReference>
<evidence type="ECO:0000259" key="3">
    <source>
        <dbReference type="PROSITE" id="PS51782"/>
    </source>
</evidence>
<protein>
    <submittedName>
        <fullName evidence="4">Membrane-bound lytic murein transglycosylase D</fullName>
    </submittedName>
</protein>
<dbReference type="SUPFAM" id="SSF53955">
    <property type="entry name" value="Lysozyme-like"/>
    <property type="match status" value="1"/>
</dbReference>
<comment type="caution">
    <text evidence="4">The sequence shown here is derived from an EMBL/GenBank/DDBJ whole genome shotgun (WGS) entry which is preliminary data.</text>
</comment>
<dbReference type="PANTHER" id="PTHR33734">
    <property type="entry name" value="LYSM DOMAIN-CONTAINING GPI-ANCHORED PROTEIN 2"/>
    <property type="match status" value="1"/>
</dbReference>
<dbReference type="PANTHER" id="PTHR33734:SF22">
    <property type="entry name" value="MEMBRANE-BOUND LYTIC MUREIN TRANSGLYCOSYLASE D"/>
    <property type="match status" value="1"/>
</dbReference>
<organism evidence="4 5">
    <name type="scientific">Pseudofulvimonas gallinarii</name>
    <dbReference type="NCBI Taxonomy" id="634155"/>
    <lineage>
        <taxon>Bacteria</taxon>
        <taxon>Pseudomonadati</taxon>
        <taxon>Pseudomonadota</taxon>
        <taxon>Gammaproteobacteria</taxon>
        <taxon>Lysobacterales</taxon>
        <taxon>Rhodanobacteraceae</taxon>
        <taxon>Pseudofulvimonas</taxon>
    </lineage>
</organism>
<dbReference type="InterPro" id="IPR018392">
    <property type="entry name" value="LysM"/>
</dbReference>
<dbReference type="CDD" id="cd16894">
    <property type="entry name" value="MltD-like"/>
    <property type="match status" value="1"/>
</dbReference>
<name>A0A4S3KWK5_9GAMM</name>